<feature type="region of interest" description="Disordered" evidence="2">
    <location>
        <begin position="266"/>
        <end position="286"/>
    </location>
</feature>
<name>A0ABY6G4W0_9MICO</name>
<proteinExistence type="inferred from homology"/>
<protein>
    <submittedName>
        <fullName evidence="5">EamA family transporter</fullName>
    </submittedName>
</protein>
<dbReference type="EMBL" id="CP107020">
    <property type="protein sequence ID" value="UYG18261.1"/>
    <property type="molecule type" value="Genomic_DNA"/>
</dbReference>
<keyword evidence="3" id="KW-1133">Transmembrane helix</keyword>
<feature type="transmembrane region" description="Helical" evidence="3">
    <location>
        <begin position="161"/>
        <end position="183"/>
    </location>
</feature>
<feature type="domain" description="EamA" evidence="4">
    <location>
        <begin position="131"/>
        <end position="259"/>
    </location>
</feature>
<dbReference type="InterPro" id="IPR000620">
    <property type="entry name" value="EamA_dom"/>
</dbReference>
<organism evidence="5 6">
    <name type="scientific">Brachybacterium huguangmaarense</name>
    <dbReference type="NCBI Taxonomy" id="1652028"/>
    <lineage>
        <taxon>Bacteria</taxon>
        <taxon>Bacillati</taxon>
        <taxon>Actinomycetota</taxon>
        <taxon>Actinomycetes</taxon>
        <taxon>Micrococcales</taxon>
        <taxon>Dermabacteraceae</taxon>
        <taxon>Brachybacterium</taxon>
    </lineage>
</organism>
<dbReference type="Proteomes" id="UP001164305">
    <property type="component" value="Chromosome"/>
</dbReference>
<evidence type="ECO:0000313" key="6">
    <source>
        <dbReference type="Proteomes" id="UP001164305"/>
    </source>
</evidence>
<comment type="similarity">
    <text evidence="1">Belongs to the EamA transporter family.</text>
</comment>
<feature type="transmembrane region" description="Helical" evidence="3">
    <location>
        <begin position="130"/>
        <end position="149"/>
    </location>
</feature>
<dbReference type="InterPro" id="IPR037185">
    <property type="entry name" value="EmrE-like"/>
</dbReference>
<feature type="transmembrane region" description="Helical" evidence="3">
    <location>
        <begin position="56"/>
        <end position="76"/>
    </location>
</feature>
<keyword evidence="3" id="KW-0472">Membrane</keyword>
<keyword evidence="3" id="KW-0812">Transmembrane</keyword>
<evidence type="ECO:0000256" key="1">
    <source>
        <dbReference type="ARBA" id="ARBA00007362"/>
    </source>
</evidence>
<evidence type="ECO:0000259" key="4">
    <source>
        <dbReference type="Pfam" id="PF00892"/>
    </source>
</evidence>
<sequence>MAIGAMLGVQLSNALSVGLIDAVGTAGTAWLRMCFGTLLLWLVARPRLSSVRLKDLPALLILGLATGFMSVFFLVAIGRIPLGTAVAIEFLGPLTVAGIAGRRLGALAWPALALVGVVLMTEPWHGEIDLVGVVFALASGACWGLYNVFTQRIGDRFSGISGLSLTIPIAAVFTGIIGLPQVVGGHLSAGVLFAAAGIALLTPVISFGLEMLALRRMNHTAFGTLLAIEPGFGVLVGLVVLGQAPHFVQLGGIALVVLAGAAAQRGSRRGPAPSLDPAVPVSADGG</sequence>
<evidence type="ECO:0000313" key="5">
    <source>
        <dbReference type="EMBL" id="UYG18261.1"/>
    </source>
</evidence>
<feature type="transmembrane region" description="Helical" evidence="3">
    <location>
        <begin position="107"/>
        <end position="124"/>
    </location>
</feature>
<feature type="transmembrane region" description="Helical" evidence="3">
    <location>
        <begin position="24"/>
        <end position="44"/>
    </location>
</feature>
<gene>
    <name evidence="5" type="ORF">BRM3_10910</name>
</gene>
<dbReference type="SUPFAM" id="SSF103481">
    <property type="entry name" value="Multidrug resistance efflux transporter EmrE"/>
    <property type="match status" value="2"/>
</dbReference>
<keyword evidence="6" id="KW-1185">Reference proteome</keyword>
<feature type="transmembrane region" description="Helical" evidence="3">
    <location>
        <begin position="82"/>
        <end position="100"/>
    </location>
</feature>
<evidence type="ECO:0000256" key="2">
    <source>
        <dbReference type="SAM" id="MobiDB-lite"/>
    </source>
</evidence>
<accession>A0ABY6G4W0</accession>
<dbReference type="Pfam" id="PF00892">
    <property type="entry name" value="EamA"/>
    <property type="match status" value="1"/>
</dbReference>
<evidence type="ECO:0000256" key="3">
    <source>
        <dbReference type="SAM" id="Phobius"/>
    </source>
</evidence>
<feature type="transmembrane region" description="Helical" evidence="3">
    <location>
        <begin position="247"/>
        <end position="263"/>
    </location>
</feature>
<feature type="transmembrane region" description="Helical" evidence="3">
    <location>
        <begin position="189"/>
        <end position="209"/>
    </location>
</feature>
<feature type="transmembrane region" description="Helical" evidence="3">
    <location>
        <begin position="221"/>
        <end position="241"/>
    </location>
</feature>
<reference evidence="5" key="1">
    <citation type="submission" date="2022-10" db="EMBL/GenBank/DDBJ databases">
        <title>Whole-Genome Sequencing of Brachybacterium huguangmaarense BRM-3, Isolated from Betula schmidtii.</title>
        <authorList>
            <person name="Haam D."/>
        </authorList>
    </citation>
    <scope>NUCLEOTIDE SEQUENCE</scope>
    <source>
        <strain evidence="5">BRM-3</strain>
    </source>
</reference>